<evidence type="ECO:0000313" key="3">
    <source>
        <dbReference type="Proteomes" id="UP000680750"/>
    </source>
</evidence>
<reference evidence="2" key="1">
    <citation type="submission" date="2020-08" db="EMBL/GenBank/DDBJ databases">
        <title>Whole genome shotgun sequence of Actinocatenispora sera NBRC 101916.</title>
        <authorList>
            <person name="Komaki H."/>
            <person name="Tamura T."/>
        </authorList>
    </citation>
    <scope>NUCLEOTIDE SEQUENCE</scope>
    <source>
        <strain evidence="2">NBRC 101916</strain>
    </source>
</reference>
<dbReference type="AlphaFoldDB" id="A0A810KZD7"/>
<dbReference type="EMBL" id="AP023354">
    <property type="protein sequence ID" value="BCJ27829.1"/>
    <property type="molecule type" value="Genomic_DNA"/>
</dbReference>
<gene>
    <name evidence="2" type="ORF">Asera_19370</name>
</gene>
<keyword evidence="3" id="KW-1185">Reference proteome</keyword>
<feature type="region of interest" description="Disordered" evidence="1">
    <location>
        <begin position="1"/>
        <end position="39"/>
    </location>
</feature>
<accession>A0A810KZD7</accession>
<dbReference type="KEGG" id="aser:Asera_19370"/>
<sequence length="52" mass="5819">MTATMTNTTNRTRTTRLAPAVPHQRGGGGRTEPNPYVSRRRIEFSAGGFVWR</sequence>
<organism evidence="2 3">
    <name type="scientific">Actinocatenispora sera</name>
    <dbReference type="NCBI Taxonomy" id="390989"/>
    <lineage>
        <taxon>Bacteria</taxon>
        <taxon>Bacillati</taxon>
        <taxon>Actinomycetota</taxon>
        <taxon>Actinomycetes</taxon>
        <taxon>Micromonosporales</taxon>
        <taxon>Micromonosporaceae</taxon>
        <taxon>Actinocatenispora</taxon>
    </lineage>
</organism>
<proteinExistence type="predicted"/>
<dbReference type="Proteomes" id="UP000680750">
    <property type="component" value="Chromosome"/>
</dbReference>
<evidence type="ECO:0000313" key="2">
    <source>
        <dbReference type="EMBL" id="BCJ27829.1"/>
    </source>
</evidence>
<feature type="compositionally biased region" description="Low complexity" evidence="1">
    <location>
        <begin position="1"/>
        <end position="16"/>
    </location>
</feature>
<name>A0A810KZD7_9ACTN</name>
<dbReference type="RefSeq" id="WP_157034839.1">
    <property type="nucleotide sequence ID" value="NZ_AP023354.1"/>
</dbReference>
<protein>
    <submittedName>
        <fullName evidence="2">Uncharacterized protein</fullName>
    </submittedName>
</protein>
<evidence type="ECO:0000256" key="1">
    <source>
        <dbReference type="SAM" id="MobiDB-lite"/>
    </source>
</evidence>